<organism evidence="1 2">
    <name type="scientific">Tetraparma gracilis</name>
    <dbReference type="NCBI Taxonomy" id="2962635"/>
    <lineage>
        <taxon>Eukaryota</taxon>
        <taxon>Sar</taxon>
        <taxon>Stramenopiles</taxon>
        <taxon>Ochrophyta</taxon>
        <taxon>Bolidophyceae</taxon>
        <taxon>Parmales</taxon>
        <taxon>Triparmaceae</taxon>
        <taxon>Tetraparma</taxon>
    </lineage>
</organism>
<name>A0ABQ6MW84_9STRA</name>
<evidence type="ECO:0000313" key="2">
    <source>
        <dbReference type="Proteomes" id="UP001165060"/>
    </source>
</evidence>
<gene>
    <name evidence="1" type="ORF">TeGR_g12159</name>
</gene>
<accession>A0ABQ6MW84</accession>
<proteinExistence type="predicted"/>
<dbReference type="Proteomes" id="UP001165060">
    <property type="component" value="Unassembled WGS sequence"/>
</dbReference>
<reference evidence="1 2" key="1">
    <citation type="journal article" date="2023" name="Commun. Biol.">
        <title>Genome analysis of Parmales, the sister group of diatoms, reveals the evolutionary specialization of diatoms from phago-mixotrophs to photoautotrophs.</title>
        <authorList>
            <person name="Ban H."/>
            <person name="Sato S."/>
            <person name="Yoshikawa S."/>
            <person name="Yamada K."/>
            <person name="Nakamura Y."/>
            <person name="Ichinomiya M."/>
            <person name="Sato N."/>
            <person name="Blanc-Mathieu R."/>
            <person name="Endo H."/>
            <person name="Kuwata A."/>
            <person name="Ogata H."/>
        </authorList>
    </citation>
    <scope>NUCLEOTIDE SEQUENCE [LARGE SCALE GENOMIC DNA]</scope>
</reference>
<evidence type="ECO:0000313" key="1">
    <source>
        <dbReference type="EMBL" id="GMI34798.1"/>
    </source>
</evidence>
<comment type="caution">
    <text evidence="1">The sequence shown here is derived from an EMBL/GenBank/DDBJ whole genome shotgun (WGS) entry which is preliminary data.</text>
</comment>
<sequence>MKITKAGGMSWAGRNEEMPWVAMETCDSEHIREELDWLKDGAFIKPRTVGGVLRPRTKGQISKELHEMTRCEIINFVPIHNRKEYRDNILGARQTPKIDMGEHMARSALESGGDAATPANQWVKVIHSVRDTGWRRRSMCLTVRLLLRNKAKKEVGEAFGRLKAGGGWGLGGAVPAAPTAQETAWGGTQLSWTEVPPTPFSQFT</sequence>
<protein>
    <submittedName>
        <fullName evidence="1">Uncharacterized protein</fullName>
    </submittedName>
</protein>
<dbReference type="EMBL" id="BRYB01004662">
    <property type="protein sequence ID" value="GMI34798.1"/>
    <property type="molecule type" value="Genomic_DNA"/>
</dbReference>
<keyword evidence="2" id="KW-1185">Reference proteome</keyword>